<feature type="domain" description="Aminoglycoside phosphotransferase" evidence="1">
    <location>
        <begin position="45"/>
        <end position="287"/>
    </location>
</feature>
<sequence>MSAGAALADGVPVLVPVLDNHRFDEAALARYLAGRLPGCSGEAITVRQFQGGQSNPTFHLATAAGDYVLRKKPPGKLLPSAHAVEREFRVMQALEGSAVPVPRMRLLCEDEAVIGTPFFVMDHVPGRIFPDRVMRSGTAAERAAAYADLARVLAALHRVDWQAAGLSDFSRPGRYMERQVQRWTKQWEAVKVEEMPAMDRTAAWLAAHLPADDEPAIVHGDFRLGNVILHEREPRVVAVLDWELATLGHPLADLAYACLTYHLPAGPTGLTGVQGEAAPPAGIPTEAEFVAEYCRAAERPVPAELQVFVVFSMFRLASIVAGVWRRALDGNAADPRAIGYRERYRGMAERAWDIAQQVEA</sequence>
<dbReference type="PANTHER" id="PTHR47829">
    <property type="entry name" value="HYDROLASE, PUTATIVE (AFU_ORTHOLOGUE AFUA_1G12880)-RELATED"/>
    <property type="match status" value="1"/>
</dbReference>
<keyword evidence="3" id="KW-1185">Reference proteome</keyword>
<dbReference type="Gene3D" id="3.30.200.20">
    <property type="entry name" value="Phosphorylase Kinase, domain 1"/>
    <property type="match status" value="1"/>
</dbReference>
<evidence type="ECO:0000313" key="2">
    <source>
        <dbReference type="EMBL" id="MFC3124202.1"/>
    </source>
</evidence>
<dbReference type="InterPro" id="IPR052898">
    <property type="entry name" value="ACAD10-like"/>
</dbReference>
<dbReference type="RefSeq" id="WP_379594543.1">
    <property type="nucleotide sequence ID" value="NZ_JBHRTN010000004.1"/>
</dbReference>
<comment type="caution">
    <text evidence="2">The sequence shown here is derived from an EMBL/GenBank/DDBJ whole genome shotgun (WGS) entry which is preliminary data.</text>
</comment>
<dbReference type="CDD" id="cd05154">
    <property type="entry name" value="ACAD10_11_N-like"/>
    <property type="match status" value="1"/>
</dbReference>
<evidence type="ECO:0000313" key="3">
    <source>
        <dbReference type="Proteomes" id="UP001595593"/>
    </source>
</evidence>
<dbReference type="InterPro" id="IPR041726">
    <property type="entry name" value="ACAD10_11_N"/>
</dbReference>
<dbReference type="Gene3D" id="3.90.1200.10">
    <property type="match status" value="1"/>
</dbReference>
<organism evidence="2 3">
    <name type="scientific">Teichococcus globiformis</name>
    <dbReference type="NCBI Taxonomy" id="2307229"/>
    <lineage>
        <taxon>Bacteria</taxon>
        <taxon>Pseudomonadati</taxon>
        <taxon>Pseudomonadota</taxon>
        <taxon>Alphaproteobacteria</taxon>
        <taxon>Acetobacterales</taxon>
        <taxon>Roseomonadaceae</taxon>
        <taxon>Roseomonas</taxon>
    </lineage>
</organism>
<protein>
    <submittedName>
        <fullName evidence="2">Phosphotransferase</fullName>
    </submittedName>
</protein>
<dbReference type="Proteomes" id="UP001595593">
    <property type="component" value="Unassembled WGS sequence"/>
</dbReference>
<reference evidence="3" key="1">
    <citation type="journal article" date="2019" name="Int. J. Syst. Evol. Microbiol.">
        <title>The Global Catalogue of Microorganisms (GCM) 10K type strain sequencing project: providing services to taxonomists for standard genome sequencing and annotation.</title>
        <authorList>
            <consortium name="The Broad Institute Genomics Platform"/>
            <consortium name="The Broad Institute Genome Sequencing Center for Infectious Disease"/>
            <person name="Wu L."/>
            <person name="Ma J."/>
        </authorList>
    </citation>
    <scope>NUCLEOTIDE SEQUENCE [LARGE SCALE GENOMIC DNA]</scope>
    <source>
        <strain evidence="3">KCTC 52094</strain>
    </source>
</reference>
<dbReference type="PANTHER" id="PTHR47829:SF1">
    <property type="entry name" value="HAD FAMILY PHOSPHATASE"/>
    <property type="match status" value="1"/>
</dbReference>
<dbReference type="InterPro" id="IPR002575">
    <property type="entry name" value="Aminoglycoside_PTrfase"/>
</dbReference>
<evidence type="ECO:0000259" key="1">
    <source>
        <dbReference type="Pfam" id="PF01636"/>
    </source>
</evidence>
<accession>A0ABV7FUZ9</accession>
<dbReference type="SUPFAM" id="SSF56112">
    <property type="entry name" value="Protein kinase-like (PK-like)"/>
    <property type="match status" value="1"/>
</dbReference>
<gene>
    <name evidence="2" type="ORF">ACFOD4_03945</name>
</gene>
<name>A0ABV7FUZ9_9PROT</name>
<proteinExistence type="predicted"/>
<dbReference type="InterPro" id="IPR011009">
    <property type="entry name" value="Kinase-like_dom_sf"/>
</dbReference>
<dbReference type="Pfam" id="PF01636">
    <property type="entry name" value="APH"/>
    <property type="match status" value="1"/>
</dbReference>
<dbReference type="EMBL" id="JBHRTN010000004">
    <property type="protein sequence ID" value="MFC3124202.1"/>
    <property type="molecule type" value="Genomic_DNA"/>
</dbReference>